<sequence length="176" mass="19486">MSTEEEKSGTKTNGKDANAYMEEVEYGREGIVYLDSPYTKADIMERYLARVIDFIIAGAIYVLLRGVGPIAAITYLLISDALFQGQSPGKRIVGMKVISLDREDAACDFKESILRNAVFALIIVAYFLIGWIPYLGPLVVFIAGITVLFTEAAIVYNDRKGVRFGDRIARTMVIKA</sequence>
<protein>
    <recommendedName>
        <fullName evidence="6">RDD domain-containing protein</fullName>
    </recommendedName>
</protein>
<keyword evidence="3 5" id="KW-1133">Transmembrane helix</keyword>
<feature type="transmembrane region" description="Helical" evidence="5">
    <location>
        <begin position="138"/>
        <end position="157"/>
    </location>
</feature>
<feature type="transmembrane region" description="Helical" evidence="5">
    <location>
        <begin position="113"/>
        <end position="132"/>
    </location>
</feature>
<keyword evidence="2 5" id="KW-0812">Transmembrane</keyword>
<feature type="transmembrane region" description="Helical" evidence="5">
    <location>
        <begin position="54"/>
        <end position="78"/>
    </location>
</feature>
<name>A0A3B0QQN5_9ZZZZ</name>
<evidence type="ECO:0000256" key="3">
    <source>
        <dbReference type="ARBA" id="ARBA00022989"/>
    </source>
</evidence>
<evidence type="ECO:0000256" key="2">
    <source>
        <dbReference type="ARBA" id="ARBA00022692"/>
    </source>
</evidence>
<dbReference type="EMBL" id="UOEA01000028">
    <property type="protein sequence ID" value="VAV82811.1"/>
    <property type="molecule type" value="Genomic_DNA"/>
</dbReference>
<evidence type="ECO:0000256" key="5">
    <source>
        <dbReference type="SAM" id="Phobius"/>
    </source>
</evidence>
<organism evidence="7">
    <name type="scientific">hydrothermal vent metagenome</name>
    <dbReference type="NCBI Taxonomy" id="652676"/>
    <lineage>
        <taxon>unclassified sequences</taxon>
        <taxon>metagenomes</taxon>
        <taxon>ecological metagenomes</taxon>
    </lineage>
</organism>
<reference evidence="7" key="1">
    <citation type="submission" date="2018-06" db="EMBL/GenBank/DDBJ databases">
        <authorList>
            <person name="Zhirakovskaya E."/>
        </authorList>
    </citation>
    <scope>NUCLEOTIDE SEQUENCE</scope>
</reference>
<accession>A0A3B0QQN5</accession>
<gene>
    <name evidence="7" type="ORF">MNBD_DELTA01-1767</name>
</gene>
<evidence type="ECO:0000259" key="6">
    <source>
        <dbReference type="Pfam" id="PF06271"/>
    </source>
</evidence>
<dbReference type="Pfam" id="PF06271">
    <property type="entry name" value="RDD"/>
    <property type="match status" value="1"/>
</dbReference>
<keyword evidence="4 5" id="KW-0472">Membrane</keyword>
<dbReference type="GO" id="GO:0016020">
    <property type="term" value="C:membrane"/>
    <property type="evidence" value="ECO:0007669"/>
    <property type="project" value="UniProtKB-SubCell"/>
</dbReference>
<comment type="subcellular location">
    <subcellularLocation>
        <location evidence="1">Membrane</location>
        <topology evidence="1">Multi-pass membrane protein</topology>
    </subcellularLocation>
</comment>
<dbReference type="AlphaFoldDB" id="A0A3B0QQN5"/>
<evidence type="ECO:0000256" key="4">
    <source>
        <dbReference type="ARBA" id="ARBA00023136"/>
    </source>
</evidence>
<evidence type="ECO:0000313" key="7">
    <source>
        <dbReference type="EMBL" id="VAV82811.1"/>
    </source>
</evidence>
<proteinExistence type="predicted"/>
<dbReference type="InterPro" id="IPR010432">
    <property type="entry name" value="RDD"/>
</dbReference>
<evidence type="ECO:0000256" key="1">
    <source>
        <dbReference type="ARBA" id="ARBA00004141"/>
    </source>
</evidence>
<feature type="domain" description="RDD" evidence="6">
    <location>
        <begin position="70"/>
        <end position="169"/>
    </location>
</feature>